<accession>A0A542EF54</accession>
<dbReference type="RefSeq" id="WP_141927908.1">
    <property type="nucleotide sequence ID" value="NZ_BAABCI010000002.1"/>
</dbReference>
<sequence length="122" mass="12987">MFLPLSYLLGAALLALAGYGAFLTARGRAIDNALFYLLCAVEVLMILALVLGLVTWNEADAQMNKGVFAAYLIGMVIATPIAGFWAFADRETRWGTGVLVVAATGLLVMTVRLVQLWGGYAG</sequence>
<keyword evidence="1" id="KW-1133">Transmembrane helix</keyword>
<keyword evidence="3" id="KW-1185">Reference proteome</keyword>
<dbReference type="OrthoDB" id="5197832at2"/>
<comment type="caution">
    <text evidence="2">The sequence shown here is derived from an EMBL/GenBank/DDBJ whole genome shotgun (WGS) entry which is preliminary data.</text>
</comment>
<dbReference type="AlphaFoldDB" id="A0A542EF54"/>
<reference evidence="2 3" key="1">
    <citation type="submission" date="2019-06" db="EMBL/GenBank/DDBJ databases">
        <title>Sequencing the genomes of 1000 actinobacteria strains.</title>
        <authorList>
            <person name="Klenk H.-P."/>
        </authorList>
    </citation>
    <scope>NUCLEOTIDE SEQUENCE [LARGE SCALE GENOMIC DNA]</scope>
    <source>
        <strain evidence="2 3">DSM 19828</strain>
    </source>
</reference>
<evidence type="ECO:0000256" key="1">
    <source>
        <dbReference type="SAM" id="Phobius"/>
    </source>
</evidence>
<proteinExistence type="predicted"/>
<evidence type="ECO:0000313" key="3">
    <source>
        <dbReference type="Proteomes" id="UP000320806"/>
    </source>
</evidence>
<feature type="transmembrane region" description="Helical" evidence="1">
    <location>
        <begin position="94"/>
        <end position="114"/>
    </location>
</feature>
<keyword evidence="1" id="KW-0812">Transmembrane</keyword>
<dbReference type="Proteomes" id="UP000320806">
    <property type="component" value="Unassembled WGS sequence"/>
</dbReference>
<gene>
    <name evidence="2" type="ORF">FB459_1392</name>
</gene>
<feature type="transmembrane region" description="Helical" evidence="1">
    <location>
        <begin position="68"/>
        <end position="88"/>
    </location>
</feature>
<evidence type="ECO:0000313" key="2">
    <source>
        <dbReference type="EMBL" id="TQJ13954.1"/>
    </source>
</evidence>
<feature type="transmembrane region" description="Helical" evidence="1">
    <location>
        <begin position="33"/>
        <end position="56"/>
    </location>
</feature>
<keyword evidence="1" id="KW-0472">Membrane</keyword>
<evidence type="ECO:0008006" key="4">
    <source>
        <dbReference type="Google" id="ProtNLM"/>
    </source>
</evidence>
<dbReference type="EMBL" id="VFMO01000001">
    <property type="protein sequence ID" value="TQJ13954.1"/>
    <property type="molecule type" value="Genomic_DNA"/>
</dbReference>
<organism evidence="2 3">
    <name type="scientific">Yimella lutea</name>
    <dbReference type="NCBI Taxonomy" id="587872"/>
    <lineage>
        <taxon>Bacteria</taxon>
        <taxon>Bacillati</taxon>
        <taxon>Actinomycetota</taxon>
        <taxon>Actinomycetes</taxon>
        <taxon>Micrococcales</taxon>
        <taxon>Dermacoccaceae</taxon>
        <taxon>Yimella</taxon>
    </lineage>
</organism>
<protein>
    <recommendedName>
        <fullName evidence="4">Integral membrane protein</fullName>
    </recommendedName>
</protein>
<name>A0A542EF54_9MICO</name>